<dbReference type="RefSeq" id="WP_227778313.1">
    <property type="nucleotide sequence ID" value="NZ_BAABKX010000009.1"/>
</dbReference>
<comment type="caution">
    <text evidence="1">The sequence shown here is derived from an EMBL/GenBank/DDBJ whole genome shotgun (WGS) entry which is preliminary data.</text>
</comment>
<evidence type="ECO:0000313" key="2">
    <source>
        <dbReference type="Proteomes" id="UP001501729"/>
    </source>
</evidence>
<organism evidence="1 2">
    <name type="scientific">Haladaptatus pallidirubidus</name>
    <dbReference type="NCBI Taxonomy" id="1008152"/>
    <lineage>
        <taxon>Archaea</taxon>
        <taxon>Methanobacteriati</taxon>
        <taxon>Methanobacteriota</taxon>
        <taxon>Stenosarchaea group</taxon>
        <taxon>Halobacteria</taxon>
        <taxon>Halobacteriales</taxon>
        <taxon>Haladaptataceae</taxon>
        <taxon>Haladaptatus</taxon>
    </lineage>
</organism>
<gene>
    <name evidence="1" type="ORF">GCM10025751_26830</name>
</gene>
<name>A0AAV3UIB8_9EURY</name>
<dbReference type="Pfam" id="PF11848">
    <property type="entry name" value="DUF3368"/>
    <property type="match status" value="1"/>
</dbReference>
<dbReference type="PANTHER" id="PTHR39550:SF1">
    <property type="entry name" value="SLL0658 PROTEIN"/>
    <property type="match status" value="1"/>
</dbReference>
<accession>A0AAV3UIB8</accession>
<reference evidence="1 2" key="1">
    <citation type="journal article" date="2019" name="Int. J. Syst. Evol. Microbiol.">
        <title>The Global Catalogue of Microorganisms (GCM) 10K type strain sequencing project: providing services to taxonomists for standard genome sequencing and annotation.</title>
        <authorList>
            <consortium name="The Broad Institute Genomics Platform"/>
            <consortium name="The Broad Institute Genome Sequencing Center for Infectious Disease"/>
            <person name="Wu L."/>
            <person name="Ma J."/>
        </authorList>
    </citation>
    <scope>NUCLEOTIDE SEQUENCE [LARGE SCALE GENOMIC DNA]</scope>
    <source>
        <strain evidence="1 2">JCM 17504</strain>
    </source>
</reference>
<dbReference type="InterPro" id="IPR029060">
    <property type="entry name" value="PIN-like_dom_sf"/>
</dbReference>
<proteinExistence type="predicted"/>
<protein>
    <recommendedName>
        <fullName evidence="3">Nucleic acid-binding protein</fullName>
    </recommendedName>
</protein>
<dbReference type="PANTHER" id="PTHR39550">
    <property type="entry name" value="SLL0658 PROTEIN"/>
    <property type="match status" value="1"/>
</dbReference>
<dbReference type="InterPro" id="IPR021799">
    <property type="entry name" value="PIN-like_prokaryotic"/>
</dbReference>
<dbReference type="GeneID" id="68616608"/>
<dbReference type="EMBL" id="BAABKX010000009">
    <property type="protein sequence ID" value="GAA5051593.1"/>
    <property type="molecule type" value="Genomic_DNA"/>
</dbReference>
<evidence type="ECO:0008006" key="3">
    <source>
        <dbReference type="Google" id="ProtNLM"/>
    </source>
</evidence>
<dbReference type="AlphaFoldDB" id="A0AAV3UIB8"/>
<dbReference type="SUPFAM" id="SSF88723">
    <property type="entry name" value="PIN domain-like"/>
    <property type="match status" value="1"/>
</dbReference>
<sequence length="159" mass="17236">MTIVAVADTGPLIHLAEIDALDLLTAIDELLIPETVYAELEEGGIPPELSDLEWERIAVSEPLESSTELYAGERAALAVAIERDDIVFLTDDLAAREFARNQNIEVHGSIGVVALACHRDVVSNDDAALLMRALQTETSLFITDAIVERGIKLLQSNSN</sequence>
<dbReference type="Proteomes" id="UP001501729">
    <property type="component" value="Unassembled WGS sequence"/>
</dbReference>
<keyword evidence="2" id="KW-1185">Reference proteome</keyword>
<evidence type="ECO:0000313" key="1">
    <source>
        <dbReference type="EMBL" id="GAA5051593.1"/>
    </source>
</evidence>